<dbReference type="AlphaFoldDB" id="A0A9Q0JAR0"/>
<dbReference type="Proteomes" id="UP001141552">
    <property type="component" value="Unassembled WGS sequence"/>
</dbReference>
<proteinExistence type="predicted"/>
<evidence type="ECO:0000313" key="2">
    <source>
        <dbReference type="Proteomes" id="UP001141552"/>
    </source>
</evidence>
<evidence type="ECO:0000313" key="1">
    <source>
        <dbReference type="EMBL" id="KAJ4833955.1"/>
    </source>
</evidence>
<name>A0A9Q0JAR0_9ROSI</name>
<organism evidence="1 2">
    <name type="scientific">Turnera subulata</name>
    <dbReference type="NCBI Taxonomy" id="218843"/>
    <lineage>
        <taxon>Eukaryota</taxon>
        <taxon>Viridiplantae</taxon>
        <taxon>Streptophyta</taxon>
        <taxon>Embryophyta</taxon>
        <taxon>Tracheophyta</taxon>
        <taxon>Spermatophyta</taxon>
        <taxon>Magnoliopsida</taxon>
        <taxon>eudicotyledons</taxon>
        <taxon>Gunneridae</taxon>
        <taxon>Pentapetalae</taxon>
        <taxon>rosids</taxon>
        <taxon>fabids</taxon>
        <taxon>Malpighiales</taxon>
        <taxon>Passifloraceae</taxon>
        <taxon>Turnera</taxon>
    </lineage>
</organism>
<dbReference type="EMBL" id="JAKUCV010004807">
    <property type="protein sequence ID" value="KAJ4833955.1"/>
    <property type="molecule type" value="Genomic_DNA"/>
</dbReference>
<sequence>MVSHMGICNVMKHLVEDAVISVHRRQSSPEPIPLGRIVVREIRVAVVQERDQHNCAIGKEYRHPIYAHQPSQPFCSGNLIEHKTCSKKTSIRDVNLQSFPVCVQRAIRIIVAGKTIVFPASQVECQVQIHPHTERDDDSDGSAYRVVKVLGILWKFGFRLWDKVLVPFHG</sequence>
<gene>
    <name evidence="1" type="ORF">Tsubulata_016625</name>
</gene>
<comment type="caution">
    <text evidence="1">The sequence shown here is derived from an EMBL/GenBank/DDBJ whole genome shotgun (WGS) entry which is preliminary data.</text>
</comment>
<accession>A0A9Q0JAR0</accession>
<reference evidence="1" key="1">
    <citation type="submission" date="2022-02" db="EMBL/GenBank/DDBJ databases">
        <authorList>
            <person name="Henning P.M."/>
            <person name="McCubbin A.G."/>
            <person name="Shore J.S."/>
        </authorList>
    </citation>
    <scope>NUCLEOTIDE SEQUENCE</scope>
    <source>
        <strain evidence="1">F60SS</strain>
        <tissue evidence="1">Leaves</tissue>
    </source>
</reference>
<protein>
    <submittedName>
        <fullName evidence="1">Uncharacterized protein</fullName>
    </submittedName>
</protein>
<keyword evidence="2" id="KW-1185">Reference proteome</keyword>
<reference evidence="1" key="2">
    <citation type="journal article" date="2023" name="Plants (Basel)">
        <title>Annotation of the Turnera subulata (Passifloraceae) Draft Genome Reveals the S-Locus Evolved after the Divergence of Turneroideae from Passifloroideae in a Stepwise Manner.</title>
        <authorList>
            <person name="Henning P.M."/>
            <person name="Roalson E.H."/>
            <person name="Mir W."/>
            <person name="McCubbin A.G."/>
            <person name="Shore J.S."/>
        </authorList>
    </citation>
    <scope>NUCLEOTIDE SEQUENCE</scope>
    <source>
        <strain evidence="1">F60SS</strain>
    </source>
</reference>